<dbReference type="GO" id="GO:0005886">
    <property type="term" value="C:plasma membrane"/>
    <property type="evidence" value="ECO:0007669"/>
    <property type="project" value="UniProtKB-SubCell"/>
</dbReference>
<accession>A0A7W7LNS4</accession>
<protein>
    <submittedName>
        <fullName evidence="9">Multiple sugar transport system permease protein</fullName>
    </submittedName>
</protein>
<keyword evidence="6 7" id="KW-0472">Membrane</keyword>
<comment type="subcellular location">
    <subcellularLocation>
        <location evidence="1 7">Cell membrane</location>
        <topology evidence="1 7">Multi-pass membrane protein</topology>
    </subcellularLocation>
</comment>
<dbReference type="CDD" id="cd06261">
    <property type="entry name" value="TM_PBP2"/>
    <property type="match status" value="1"/>
</dbReference>
<dbReference type="Gene3D" id="1.10.3720.10">
    <property type="entry name" value="MetI-like"/>
    <property type="match status" value="1"/>
</dbReference>
<dbReference type="SUPFAM" id="SSF161098">
    <property type="entry name" value="MetI-like"/>
    <property type="match status" value="1"/>
</dbReference>
<dbReference type="Proteomes" id="UP000556084">
    <property type="component" value="Unassembled WGS sequence"/>
</dbReference>
<comment type="similarity">
    <text evidence="7">Belongs to the binding-protein-dependent transport system permease family.</text>
</comment>
<feature type="transmembrane region" description="Helical" evidence="7">
    <location>
        <begin position="137"/>
        <end position="157"/>
    </location>
</feature>
<dbReference type="EMBL" id="JACHJH010000003">
    <property type="protein sequence ID" value="MBB4893242.1"/>
    <property type="molecule type" value="Genomic_DNA"/>
</dbReference>
<keyword evidence="2 7" id="KW-0813">Transport</keyword>
<evidence type="ECO:0000256" key="3">
    <source>
        <dbReference type="ARBA" id="ARBA00022475"/>
    </source>
</evidence>
<name>A0A7W7LNS4_9ACTN</name>
<proteinExistence type="inferred from homology"/>
<feature type="transmembrane region" description="Helical" evidence="7">
    <location>
        <begin position="111"/>
        <end position="131"/>
    </location>
</feature>
<evidence type="ECO:0000256" key="4">
    <source>
        <dbReference type="ARBA" id="ARBA00022692"/>
    </source>
</evidence>
<organism evidence="9 10">
    <name type="scientific">Streptomyces olivoverticillatus</name>
    <dbReference type="NCBI Taxonomy" id="66427"/>
    <lineage>
        <taxon>Bacteria</taxon>
        <taxon>Bacillati</taxon>
        <taxon>Actinomycetota</taxon>
        <taxon>Actinomycetes</taxon>
        <taxon>Kitasatosporales</taxon>
        <taxon>Streptomycetaceae</taxon>
        <taxon>Streptomyces</taxon>
    </lineage>
</organism>
<keyword evidence="4 7" id="KW-0812">Transmembrane</keyword>
<reference evidence="9 10" key="1">
    <citation type="submission" date="2020-08" db="EMBL/GenBank/DDBJ databases">
        <title>Genomic Encyclopedia of Type Strains, Phase III (KMG-III): the genomes of soil and plant-associated and newly described type strains.</title>
        <authorList>
            <person name="Whitman W."/>
        </authorList>
    </citation>
    <scope>NUCLEOTIDE SEQUENCE [LARGE SCALE GENOMIC DNA]</scope>
    <source>
        <strain evidence="9 10">CECT 3266</strain>
    </source>
</reference>
<sequence>MTWRTSGWEKALRYLLMLAVLAVTVGPFLWQLSTSLKGTTEDVYTSPPRFLPRHPTLHNYTAVADIIPVWDYALNSLQVALASVLTNLVGASMAGYALARLRFGGRRLAGLVFVTALLVPLESIVIAQFTMMRDLHLNNTLTAVVLPGAVGALNVLLMRNAFANVPYEIEEAAVIDGANVWQRFTRIALPSVRGTLAVVAIFAFMGAWDDFLWPLIVLSDSDRFTLTVGLDFLHGTFAQNPRLVAAGTVIAVAPLIVMFTCLQRYFFRGVGEGAVKG</sequence>
<keyword evidence="5 7" id="KW-1133">Transmembrane helix</keyword>
<gene>
    <name evidence="9" type="ORF">FHS39_002273</name>
</gene>
<dbReference type="PROSITE" id="PS50928">
    <property type="entry name" value="ABC_TM1"/>
    <property type="match status" value="1"/>
</dbReference>
<keyword evidence="9" id="KW-0762">Sugar transport</keyword>
<evidence type="ECO:0000259" key="8">
    <source>
        <dbReference type="PROSITE" id="PS50928"/>
    </source>
</evidence>
<evidence type="ECO:0000313" key="10">
    <source>
        <dbReference type="Proteomes" id="UP000556084"/>
    </source>
</evidence>
<dbReference type="AlphaFoldDB" id="A0A7W7LNS4"/>
<dbReference type="InterPro" id="IPR035906">
    <property type="entry name" value="MetI-like_sf"/>
</dbReference>
<dbReference type="PANTHER" id="PTHR43744">
    <property type="entry name" value="ABC TRANSPORTER PERMEASE PROTEIN MG189-RELATED-RELATED"/>
    <property type="match status" value="1"/>
</dbReference>
<evidence type="ECO:0000256" key="6">
    <source>
        <dbReference type="ARBA" id="ARBA00023136"/>
    </source>
</evidence>
<evidence type="ECO:0000256" key="1">
    <source>
        <dbReference type="ARBA" id="ARBA00004651"/>
    </source>
</evidence>
<evidence type="ECO:0000313" key="9">
    <source>
        <dbReference type="EMBL" id="MBB4893242.1"/>
    </source>
</evidence>
<dbReference type="PANTHER" id="PTHR43744:SF3">
    <property type="entry name" value="LACTOSE TRANSPORT SYSTEM PERMEASE PROTEIN LACG"/>
    <property type="match status" value="1"/>
</dbReference>
<evidence type="ECO:0000256" key="5">
    <source>
        <dbReference type="ARBA" id="ARBA00022989"/>
    </source>
</evidence>
<dbReference type="GO" id="GO:0055085">
    <property type="term" value="P:transmembrane transport"/>
    <property type="evidence" value="ECO:0007669"/>
    <property type="project" value="InterPro"/>
</dbReference>
<keyword evidence="10" id="KW-1185">Reference proteome</keyword>
<feature type="transmembrane region" description="Helical" evidence="7">
    <location>
        <begin position="243"/>
        <end position="262"/>
    </location>
</feature>
<evidence type="ECO:0000256" key="2">
    <source>
        <dbReference type="ARBA" id="ARBA00022448"/>
    </source>
</evidence>
<feature type="transmembrane region" description="Helical" evidence="7">
    <location>
        <begin position="187"/>
        <end position="208"/>
    </location>
</feature>
<feature type="transmembrane region" description="Helical" evidence="7">
    <location>
        <begin position="12"/>
        <end position="30"/>
    </location>
</feature>
<comment type="caution">
    <text evidence="9">The sequence shown here is derived from an EMBL/GenBank/DDBJ whole genome shotgun (WGS) entry which is preliminary data.</text>
</comment>
<evidence type="ECO:0000256" key="7">
    <source>
        <dbReference type="RuleBase" id="RU363032"/>
    </source>
</evidence>
<dbReference type="Pfam" id="PF00528">
    <property type="entry name" value="BPD_transp_1"/>
    <property type="match status" value="1"/>
</dbReference>
<keyword evidence="3" id="KW-1003">Cell membrane</keyword>
<feature type="domain" description="ABC transmembrane type-1" evidence="8">
    <location>
        <begin position="73"/>
        <end position="261"/>
    </location>
</feature>
<feature type="transmembrane region" description="Helical" evidence="7">
    <location>
        <begin position="79"/>
        <end position="99"/>
    </location>
</feature>
<dbReference type="InterPro" id="IPR000515">
    <property type="entry name" value="MetI-like"/>
</dbReference>